<evidence type="ECO:0000313" key="4">
    <source>
        <dbReference type="Proteomes" id="UP000018144"/>
    </source>
</evidence>
<feature type="region of interest" description="Disordered" evidence="1">
    <location>
        <begin position="28"/>
        <end position="101"/>
    </location>
</feature>
<keyword evidence="2" id="KW-0812">Transmembrane</keyword>
<accession>U4LQZ5</accession>
<gene>
    <name evidence="3" type="ORF">PCON_02252</name>
</gene>
<dbReference type="AlphaFoldDB" id="U4LQZ5"/>
<organism evidence="3 4">
    <name type="scientific">Pyronema omphalodes (strain CBS 100304)</name>
    <name type="common">Pyronema confluens</name>
    <dbReference type="NCBI Taxonomy" id="1076935"/>
    <lineage>
        <taxon>Eukaryota</taxon>
        <taxon>Fungi</taxon>
        <taxon>Dikarya</taxon>
        <taxon>Ascomycota</taxon>
        <taxon>Pezizomycotina</taxon>
        <taxon>Pezizomycetes</taxon>
        <taxon>Pezizales</taxon>
        <taxon>Pyronemataceae</taxon>
        <taxon>Pyronema</taxon>
    </lineage>
</organism>
<reference evidence="3 4" key="1">
    <citation type="journal article" date="2013" name="PLoS Genet.">
        <title>The genome and development-dependent transcriptomes of Pyronema confluens: a window into fungal evolution.</title>
        <authorList>
            <person name="Traeger S."/>
            <person name="Altegoer F."/>
            <person name="Freitag M."/>
            <person name="Gabaldon T."/>
            <person name="Kempken F."/>
            <person name="Kumar A."/>
            <person name="Marcet-Houben M."/>
            <person name="Poggeler S."/>
            <person name="Stajich J.E."/>
            <person name="Nowrousian M."/>
        </authorList>
    </citation>
    <scope>NUCLEOTIDE SEQUENCE [LARGE SCALE GENOMIC DNA]</scope>
    <source>
        <strain evidence="4">CBS 100304</strain>
        <tissue evidence="3">Vegetative mycelium</tissue>
    </source>
</reference>
<name>U4LQZ5_PYROM</name>
<sequence>MWARQRTTSCRRVLSFRSCEATDSVLQARQERMAQEDRSQQAPDHLNRLAQGTNLAPSTTTFDSTNSVPSSTTADTTNSITADSTEGNTNGTSLSSESPAGKSKMSQVLQDIFNLVYVVSLPFTSVIWLASKSFESLIVNDDVMNEV</sequence>
<keyword evidence="2" id="KW-1133">Transmembrane helix</keyword>
<dbReference type="EMBL" id="HF936260">
    <property type="protein sequence ID" value="CCX33989.1"/>
    <property type="molecule type" value="Genomic_DNA"/>
</dbReference>
<dbReference type="Proteomes" id="UP000018144">
    <property type="component" value="Unassembled WGS sequence"/>
</dbReference>
<evidence type="ECO:0000256" key="1">
    <source>
        <dbReference type="SAM" id="MobiDB-lite"/>
    </source>
</evidence>
<feature type="compositionally biased region" description="Basic and acidic residues" evidence="1">
    <location>
        <begin position="29"/>
        <end position="39"/>
    </location>
</feature>
<evidence type="ECO:0000313" key="3">
    <source>
        <dbReference type="EMBL" id="CCX33989.1"/>
    </source>
</evidence>
<evidence type="ECO:0000256" key="2">
    <source>
        <dbReference type="SAM" id="Phobius"/>
    </source>
</evidence>
<feature type="compositionally biased region" description="Polar residues" evidence="1">
    <location>
        <begin position="50"/>
        <end position="101"/>
    </location>
</feature>
<keyword evidence="2" id="KW-0472">Membrane</keyword>
<protein>
    <submittedName>
        <fullName evidence="3">Uncharacterized protein</fullName>
    </submittedName>
</protein>
<keyword evidence="4" id="KW-1185">Reference proteome</keyword>
<proteinExistence type="predicted"/>
<feature type="transmembrane region" description="Helical" evidence="2">
    <location>
        <begin position="112"/>
        <end position="131"/>
    </location>
</feature>